<feature type="chain" id="PRO_5021879649" description="DUF3558 domain-containing protein" evidence="2">
    <location>
        <begin position="26"/>
        <end position="312"/>
    </location>
</feature>
<dbReference type="AlphaFoldDB" id="A0A561BZF6"/>
<accession>A0A561BZF6</accession>
<dbReference type="Proteomes" id="UP000318380">
    <property type="component" value="Unassembled WGS sequence"/>
</dbReference>
<organism evidence="3 4">
    <name type="scientific">Kribbella amoyensis</name>
    <dbReference type="NCBI Taxonomy" id="996641"/>
    <lineage>
        <taxon>Bacteria</taxon>
        <taxon>Bacillati</taxon>
        <taxon>Actinomycetota</taxon>
        <taxon>Actinomycetes</taxon>
        <taxon>Propionibacteriales</taxon>
        <taxon>Kribbellaceae</taxon>
        <taxon>Kribbella</taxon>
    </lineage>
</organism>
<feature type="signal peptide" evidence="2">
    <location>
        <begin position="1"/>
        <end position="25"/>
    </location>
</feature>
<evidence type="ECO:0000256" key="1">
    <source>
        <dbReference type="SAM" id="MobiDB-lite"/>
    </source>
</evidence>
<comment type="caution">
    <text evidence="3">The sequence shown here is derived from an EMBL/GenBank/DDBJ whole genome shotgun (WGS) entry which is preliminary data.</text>
</comment>
<evidence type="ECO:0000313" key="4">
    <source>
        <dbReference type="Proteomes" id="UP000318380"/>
    </source>
</evidence>
<evidence type="ECO:0000313" key="3">
    <source>
        <dbReference type="EMBL" id="TWD84306.1"/>
    </source>
</evidence>
<reference evidence="3 4" key="1">
    <citation type="submission" date="2019-06" db="EMBL/GenBank/DDBJ databases">
        <title>Sequencing the genomes of 1000 actinobacteria strains.</title>
        <authorList>
            <person name="Klenk H.-P."/>
        </authorList>
    </citation>
    <scope>NUCLEOTIDE SEQUENCE [LARGE SCALE GENOMIC DNA]</scope>
    <source>
        <strain evidence="3 4">DSM 24683</strain>
    </source>
</reference>
<evidence type="ECO:0000256" key="2">
    <source>
        <dbReference type="SAM" id="SignalP"/>
    </source>
</evidence>
<dbReference type="PROSITE" id="PS51257">
    <property type="entry name" value="PROKAR_LIPOPROTEIN"/>
    <property type="match status" value="1"/>
</dbReference>
<proteinExistence type="predicted"/>
<name>A0A561BZF6_9ACTN</name>
<dbReference type="EMBL" id="VIVK01000001">
    <property type="protein sequence ID" value="TWD84306.1"/>
    <property type="molecule type" value="Genomic_DNA"/>
</dbReference>
<sequence>MTGQRTAIALLVLAVFAAGCSVARRADQLPVTPRSVPLPTAVAPPQAEGLDGSAGEPAAHACAAVAKRSTPGARWTAKKFPWNDGGLPALDLCTLMVGSWPVQIGVSALPAQPDSLARLADAAGFDDPAVDLGATADTLGPEARSGDHGVVFRVNERVVRITTQGALAPADLLALAEAVRAIVPEVLRNARRSDAACQVSNSKAEQFIGALVQLRRDYRVNGALTCIWGTYDATVSIVESFHPDSIPEARQTPPPRSAPIGLPGYYLPERGELVFRQGRRVVRVSGITDPARAVPMDTLIDLVEPLMPLFIR</sequence>
<evidence type="ECO:0008006" key="5">
    <source>
        <dbReference type="Google" id="ProtNLM"/>
    </source>
</evidence>
<keyword evidence="4" id="KW-1185">Reference proteome</keyword>
<protein>
    <recommendedName>
        <fullName evidence="5">DUF3558 domain-containing protein</fullName>
    </recommendedName>
</protein>
<dbReference type="RefSeq" id="WP_238335086.1">
    <property type="nucleotide sequence ID" value="NZ_VIVK01000001.1"/>
</dbReference>
<feature type="region of interest" description="Disordered" evidence="1">
    <location>
        <begin position="33"/>
        <end position="55"/>
    </location>
</feature>
<keyword evidence="2" id="KW-0732">Signal</keyword>
<gene>
    <name evidence="3" type="ORF">FB561_5481</name>
</gene>